<dbReference type="InterPro" id="IPR004610">
    <property type="entry name" value="RecJ"/>
</dbReference>
<dbReference type="Pfam" id="PF17768">
    <property type="entry name" value="RecJ_OB"/>
    <property type="match status" value="1"/>
</dbReference>
<evidence type="ECO:0000259" key="6">
    <source>
        <dbReference type="Pfam" id="PF01368"/>
    </source>
</evidence>
<dbReference type="SUPFAM" id="SSF64182">
    <property type="entry name" value="DHH phosphoesterases"/>
    <property type="match status" value="1"/>
</dbReference>
<evidence type="ECO:0000313" key="9">
    <source>
        <dbReference type="EMBL" id="EAS84323.1"/>
    </source>
</evidence>
<dbReference type="Pfam" id="PF02272">
    <property type="entry name" value="DHHA1"/>
    <property type="match status" value="1"/>
</dbReference>
<evidence type="ECO:0000256" key="1">
    <source>
        <dbReference type="ARBA" id="ARBA00005915"/>
    </source>
</evidence>
<feature type="domain" description="DDH" evidence="6">
    <location>
        <begin position="81"/>
        <end position="229"/>
    </location>
</feature>
<evidence type="ECO:0000313" key="10">
    <source>
        <dbReference type="Proteomes" id="UP000005306"/>
    </source>
</evidence>
<dbReference type="Proteomes" id="UP000005306">
    <property type="component" value="Unassembled WGS sequence"/>
</dbReference>
<name>Q1UZ68_PELU1</name>
<dbReference type="Gene3D" id="3.90.1640.30">
    <property type="match status" value="1"/>
</dbReference>
<dbReference type="AlphaFoldDB" id="Q1UZ68"/>
<comment type="similarity">
    <text evidence="1">Belongs to the RecJ family.</text>
</comment>
<evidence type="ECO:0000259" key="8">
    <source>
        <dbReference type="Pfam" id="PF17768"/>
    </source>
</evidence>
<dbReference type="InterPro" id="IPR001667">
    <property type="entry name" value="DDH_dom"/>
</dbReference>
<accession>Q1UZ68</accession>
<sequence>MISVSGKKWEQKKINQNIVDKLKQEYNFNEFLSRLIISRKFDNDEIATINADLDLNNVFLNNKDFSQSINLVVNSINNNEKICIVGDYDVDGSAATSLFVKFFEGINHPFFYYIPDREKDGYGATKKLFKKLILKNPKLIIMVDCGSTSNDAIDFLNENEIKSLIIDHHEINKPFPNANSIINPKKDNGYREYDYLCATTLTYFFLDLLIKKIKSEINISDYLIYVLLATVCDVMPLRKLNRLIALKTLKNFDITKNLPIGTLFDLNEKKNRININDLGYLIGPILNAGGRLGKSQYATELLSSNNDLVINDRSKSLIKLNDKRKKIENLILEEIDFKKIEKENKDVIIYYNPNINEGLIGIIAARLKDYFNKPSIVITASNELLKGSVRSVYNYNIGRVIKNSLDQKLILNGGGHNMAAGFTLNRDSLKAFENYILEDFVKSNTVTNNIFSYESEISSLAFNEDFYDNIKKLEPFGTGNPVPTFLLRRLKIIKPMVLNKKHISLNLKSKTGFSIKSISFNSINTKLGEYLMNYKNKIDVIGQINENIWNNKKSNQLTIKDLIL</sequence>
<dbReference type="InterPro" id="IPR003156">
    <property type="entry name" value="DHHA1_dom"/>
</dbReference>
<dbReference type="PANTHER" id="PTHR30255">
    <property type="entry name" value="SINGLE-STRANDED-DNA-SPECIFIC EXONUCLEASE RECJ"/>
    <property type="match status" value="1"/>
</dbReference>
<dbReference type="Pfam" id="PF01368">
    <property type="entry name" value="DHH"/>
    <property type="match status" value="1"/>
</dbReference>
<dbReference type="InterPro" id="IPR051673">
    <property type="entry name" value="SSDNA_exonuclease_RecJ"/>
</dbReference>
<proteinExistence type="inferred from homology"/>
<evidence type="ECO:0000256" key="3">
    <source>
        <dbReference type="ARBA" id="ARBA00022722"/>
    </source>
</evidence>
<dbReference type="EMBL" id="AAPV01000002">
    <property type="protein sequence ID" value="EAS84323.1"/>
    <property type="molecule type" value="Genomic_DNA"/>
</dbReference>
<dbReference type="GO" id="GO:0003676">
    <property type="term" value="F:nucleic acid binding"/>
    <property type="evidence" value="ECO:0007669"/>
    <property type="project" value="InterPro"/>
</dbReference>
<organism evidence="9 10">
    <name type="scientific">Pelagibacter ubique (strain HTCC1002)</name>
    <dbReference type="NCBI Taxonomy" id="314261"/>
    <lineage>
        <taxon>Bacteria</taxon>
        <taxon>Pseudomonadati</taxon>
        <taxon>Pseudomonadota</taxon>
        <taxon>Alphaproteobacteria</taxon>
        <taxon>Candidatus Pelagibacterales</taxon>
        <taxon>Candidatus Pelagibacteraceae</taxon>
        <taxon>Candidatus Pelagibacter</taxon>
    </lineage>
</organism>
<feature type="domain" description="DHHA1" evidence="7">
    <location>
        <begin position="345"/>
        <end position="434"/>
    </location>
</feature>
<dbReference type="HOGENOM" id="CLU_009736_5_2_5"/>
<dbReference type="GO" id="GO:0008409">
    <property type="term" value="F:5'-3' exonuclease activity"/>
    <property type="evidence" value="ECO:0007669"/>
    <property type="project" value="InterPro"/>
</dbReference>
<feature type="domain" description="RecJ OB" evidence="8">
    <location>
        <begin position="455"/>
        <end position="561"/>
    </location>
</feature>
<dbReference type="NCBIfam" id="TIGR00644">
    <property type="entry name" value="recJ"/>
    <property type="match status" value="1"/>
</dbReference>
<gene>
    <name evidence="9" type="ORF">PU1002_01335</name>
</gene>
<dbReference type="PANTHER" id="PTHR30255:SF2">
    <property type="entry name" value="SINGLE-STRANDED-DNA-SPECIFIC EXONUCLEASE RECJ"/>
    <property type="match status" value="1"/>
</dbReference>
<dbReference type="GO" id="GO:0006310">
    <property type="term" value="P:DNA recombination"/>
    <property type="evidence" value="ECO:0007669"/>
    <property type="project" value="InterPro"/>
</dbReference>
<dbReference type="InterPro" id="IPR038763">
    <property type="entry name" value="DHH_sf"/>
</dbReference>
<keyword evidence="5 9" id="KW-0269">Exonuclease</keyword>
<reference evidence="9 10" key="1">
    <citation type="submission" date="2006-04" db="EMBL/GenBank/DDBJ databases">
        <authorList>
            <person name="Giovannoni S.J."/>
            <person name="Cho J.-C."/>
            <person name="Ferriera S."/>
            <person name="Johnson J."/>
            <person name="Kravitz S."/>
            <person name="Halpern A."/>
            <person name="Remington K."/>
            <person name="Beeson K."/>
            <person name="Tran B."/>
            <person name="Rogers Y.-H."/>
            <person name="Friedman R."/>
            <person name="Venter J.C."/>
        </authorList>
    </citation>
    <scope>NUCLEOTIDE SEQUENCE [LARGE SCALE GENOMIC DNA]</scope>
    <source>
        <strain evidence="9 10">HTCC1002</strain>
    </source>
</reference>
<keyword evidence="3" id="KW-0540">Nuclease</keyword>
<dbReference type="RefSeq" id="WP_006996910.1">
    <property type="nucleotide sequence ID" value="NZ_CH724130.1"/>
</dbReference>
<dbReference type="Gene3D" id="3.10.310.30">
    <property type="match status" value="1"/>
</dbReference>
<evidence type="ECO:0000259" key="7">
    <source>
        <dbReference type="Pfam" id="PF02272"/>
    </source>
</evidence>
<dbReference type="GO" id="GO:0006281">
    <property type="term" value="P:DNA repair"/>
    <property type="evidence" value="ECO:0007669"/>
    <property type="project" value="InterPro"/>
</dbReference>
<keyword evidence="4" id="KW-0378">Hydrolase</keyword>
<dbReference type="InterPro" id="IPR041122">
    <property type="entry name" value="RecJ_OB"/>
</dbReference>
<evidence type="ECO:0000256" key="5">
    <source>
        <dbReference type="ARBA" id="ARBA00022839"/>
    </source>
</evidence>
<protein>
    <recommendedName>
        <fullName evidence="2">Single-stranded-DNA-specific exonuclease RecJ</fullName>
    </recommendedName>
</protein>
<comment type="caution">
    <text evidence="9">The sequence shown here is derived from an EMBL/GenBank/DDBJ whole genome shotgun (WGS) entry which is preliminary data.</text>
</comment>
<evidence type="ECO:0000256" key="2">
    <source>
        <dbReference type="ARBA" id="ARBA00019841"/>
    </source>
</evidence>
<evidence type="ECO:0000256" key="4">
    <source>
        <dbReference type="ARBA" id="ARBA00022801"/>
    </source>
</evidence>